<dbReference type="Proteomes" id="UP000184080">
    <property type="component" value="Unassembled WGS sequence"/>
</dbReference>
<gene>
    <name evidence="2" type="ORF">SAMN05444401_4092</name>
</gene>
<proteinExistence type="predicted"/>
<dbReference type="OrthoDB" id="9940355at2"/>
<keyword evidence="1" id="KW-0472">Membrane</keyword>
<dbReference type="EMBL" id="FQZO01000009">
    <property type="protein sequence ID" value="SHJ86118.1"/>
    <property type="molecule type" value="Genomic_DNA"/>
</dbReference>
<keyword evidence="1" id="KW-1133">Transmembrane helix</keyword>
<keyword evidence="1" id="KW-0812">Transmembrane</keyword>
<feature type="transmembrane region" description="Helical" evidence="1">
    <location>
        <begin position="7"/>
        <end position="26"/>
    </location>
</feature>
<accession>A0A1M6MRI5</accession>
<organism evidence="2 3">
    <name type="scientific">Clostridium amylolyticum</name>
    <dbReference type="NCBI Taxonomy" id="1121298"/>
    <lineage>
        <taxon>Bacteria</taxon>
        <taxon>Bacillati</taxon>
        <taxon>Bacillota</taxon>
        <taxon>Clostridia</taxon>
        <taxon>Eubacteriales</taxon>
        <taxon>Clostridiaceae</taxon>
        <taxon>Clostridium</taxon>
    </lineage>
</organism>
<dbReference type="RefSeq" id="WP_073011269.1">
    <property type="nucleotide sequence ID" value="NZ_FQZO01000009.1"/>
</dbReference>
<evidence type="ECO:0000256" key="1">
    <source>
        <dbReference type="SAM" id="Phobius"/>
    </source>
</evidence>
<protein>
    <submittedName>
        <fullName evidence="2">Uncharacterized protein</fullName>
    </submittedName>
</protein>
<name>A0A1M6MRI5_9CLOT</name>
<sequence>MYINKKFLIIVVFLFFILILLISYMGCDIRPKPSDVRDNVWNYSKDSVNEVYKSLDKFKDFKPVVSHGMVTFNDVEKEPLLINSKTQKKLTKMNSDLINVIGNNDNELTQAEANLISSTLELIKAYYKLDFLIKQYNLSCLQIKSGIEFEEGNDKNLRKKREEIIKCLEDIKVLSNIFKELYNIKFDNSINDVIDKINSFK</sequence>
<dbReference type="AlphaFoldDB" id="A0A1M6MRI5"/>
<evidence type="ECO:0000313" key="3">
    <source>
        <dbReference type="Proteomes" id="UP000184080"/>
    </source>
</evidence>
<reference evidence="2 3" key="1">
    <citation type="submission" date="2016-11" db="EMBL/GenBank/DDBJ databases">
        <authorList>
            <person name="Jaros S."/>
            <person name="Januszkiewicz K."/>
            <person name="Wedrychowicz H."/>
        </authorList>
    </citation>
    <scope>NUCLEOTIDE SEQUENCE [LARGE SCALE GENOMIC DNA]</scope>
    <source>
        <strain evidence="2 3">DSM 21864</strain>
    </source>
</reference>
<evidence type="ECO:0000313" key="2">
    <source>
        <dbReference type="EMBL" id="SHJ86118.1"/>
    </source>
</evidence>
<keyword evidence="3" id="KW-1185">Reference proteome</keyword>